<gene>
    <name evidence="3" type="primary">LOC111088557</name>
</gene>
<dbReference type="RefSeq" id="XP_022254746.1">
    <property type="nucleotide sequence ID" value="XM_022399038.1"/>
</dbReference>
<proteinExistence type="predicted"/>
<name>A0ABM1TFU0_LIMPO</name>
<dbReference type="GeneID" id="111088557"/>
<protein>
    <submittedName>
        <fullName evidence="3">Uncharacterized protein LOC111088557</fullName>
    </submittedName>
</protein>
<evidence type="ECO:0000259" key="1">
    <source>
        <dbReference type="Pfam" id="PF02010"/>
    </source>
</evidence>
<dbReference type="Proteomes" id="UP000694941">
    <property type="component" value="Unplaced"/>
</dbReference>
<keyword evidence="2" id="KW-1185">Reference proteome</keyword>
<accession>A0ABM1TFU0</accession>
<evidence type="ECO:0000313" key="2">
    <source>
        <dbReference type="Proteomes" id="UP000694941"/>
    </source>
</evidence>
<feature type="domain" description="PKD/REJ-like" evidence="1">
    <location>
        <begin position="58"/>
        <end position="370"/>
    </location>
</feature>
<dbReference type="Pfam" id="PF02010">
    <property type="entry name" value="REJ"/>
    <property type="match status" value="1"/>
</dbReference>
<reference evidence="3" key="1">
    <citation type="submission" date="2025-08" db="UniProtKB">
        <authorList>
            <consortium name="RefSeq"/>
        </authorList>
    </citation>
    <scope>IDENTIFICATION</scope>
    <source>
        <tissue evidence="3">Muscle</tissue>
    </source>
</reference>
<organism evidence="2 3">
    <name type="scientific">Limulus polyphemus</name>
    <name type="common">Atlantic horseshoe crab</name>
    <dbReference type="NCBI Taxonomy" id="6850"/>
    <lineage>
        <taxon>Eukaryota</taxon>
        <taxon>Metazoa</taxon>
        <taxon>Ecdysozoa</taxon>
        <taxon>Arthropoda</taxon>
        <taxon>Chelicerata</taxon>
        <taxon>Merostomata</taxon>
        <taxon>Xiphosura</taxon>
        <taxon>Limulidae</taxon>
        <taxon>Limulus</taxon>
    </lineage>
</organism>
<dbReference type="InterPro" id="IPR002859">
    <property type="entry name" value="PKD/REJ-like"/>
</dbReference>
<sequence>MIHVKRNDPCTKVLKLILYLSSFDILVIDERNRVLMGQSSKVIRTKEIHLVASTRMKVLILGYKKSFCLNGSYSYDPSKENTSMYYQWMCFLNNGSPCYITQDDGGMLRLEQVIGDAVHSPVLCIKDGLPLPQDYNFTLLVKKDTRSAFTSVHVKVIDTDDDTALSIINKPYLNNLVNPNRDLNVYYLVNGSIIAEYNCPSIIQGFYCIDFRYMTHYLHDFFGDLYYVFIPADRMSARRSYFILFKSLDKLFSNGAHVLTFTTAADPFIGTLKVIPSEDSALMTDFTLDASEGWWTSIDRYPLTYQFFYVIYGMSTHFHIETDISVLTGVARNVTLPCNTKEVILKVCDVNDLCSNATQPVDVQCTKLETFQDISSFDKLFMNGYCHRTWSLIEDLKKALIEMDALQLVNTVMKETEYCFLKSIEQYQNILDLHDEKEEQESQVMNVLPRDNFTDYMKVELLGFKDSVFWSFEKMKSEKYEEGQRVSRLPTQMVISLIEELMHQLQWDLGDTDKRIEAGVVQVPGDDKLDVQHWRFWFRASFSYLSESTVHYSRDAENYLVSAVWKSMITDRQLDDFQEGVEYEIQWHFNDSHEIRAAGLLQNDSIISRGSCKTLPLSIVGSIFHLEPFFSLSIFSFGNFASFNWAAMAYKNDFYVSAYFIFETDCFHFL</sequence>
<evidence type="ECO:0000313" key="3">
    <source>
        <dbReference type="RefSeq" id="XP_022254746.1"/>
    </source>
</evidence>